<dbReference type="NCBIfam" id="TIGR03356">
    <property type="entry name" value="BGL"/>
    <property type="match status" value="1"/>
</dbReference>
<dbReference type="InterPro" id="IPR033132">
    <property type="entry name" value="GH_1_N_CS"/>
</dbReference>
<feature type="binding site" evidence="10">
    <location>
        <position position="297"/>
    </location>
    <ligand>
        <name>substrate</name>
    </ligand>
</feature>
<evidence type="ECO:0000256" key="12">
    <source>
        <dbReference type="RuleBase" id="RU361175"/>
    </source>
</evidence>
<keyword evidence="8" id="KW-0624">Polysaccharide degradation</keyword>
<dbReference type="Proteomes" id="UP000322362">
    <property type="component" value="Unassembled WGS sequence"/>
</dbReference>
<dbReference type="PANTHER" id="PTHR10353:SF36">
    <property type="entry name" value="LP05116P"/>
    <property type="match status" value="1"/>
</dbReference>
<comment type="catalytic activity">
    <reaction evidence="1 12">
        <text>Hydrolysis of terminal, non-reducing beta-D-glucosyl residues with release of beta-D-glucose.</text>
        <dbReference type="EC" id="3.2.1.21"/>
    </reaction>
</comment>
<feature type="binding site" evidence="10">
    <location>
        <position position="124"/>
    </location>
    <ligand>
        <name>substrate</name>
    </ligand>
</feature>
<evidence type="ECO:0000256" key="2">
    <source>
        <dbReference type="ARBA" id="ARBA00010838"/>
    </source>
</evidence>
<organism evidence="13 14">
    <name type="scientific">Sphingobacterium phlebotomi</name>
    <dbReference type="NCBI Taxonomy" id="2605433"/>
    <lineage>
        <taxon>Bacteria</taxon>
        <taxon>Pseudomonadati</taxon>
        <taxon>Bacteroidota</taxon>
        <taxon>Sphingobacteriia</taxon>
        <taxon>Sphingobacteriales</taxon>
        <taxon>Sphingobacteriaceae</taxon>
        <taxon>Sphingobacterium</taxon>
    </lineage>
</organism>
<evidence type="ECO:0000256" key="4">
    <source>
        <dbReference type="ARBA" id="ARBA00022801"/>
    </source>
</evidence>
<evidence type="ECO:0000256" key="7">
    <source>
        <dbReference type="ARBA" id="ARBA00023295"/>
    </source>
</evidence>
<dbReference type="PRINTS" id="PR00131">
    <property type="entry name" value="GLHYDRLASE1"/>
</dbReference>
<keyword evidence="14" id="KW-1185">Reference proteome</keyword>
<dbReference type="GO" id="GO:0030245">
    <property type="term" value="P:cellulose catabolic process"/>
    <property type="evidence" value="ECO:0007669"/>
    <property type="project" value="UniProtKB-KW"/>
</dbReference>
<evidence type="ECO:0000256" key="6">
    <source>
        <dbReference type="ARBA" id="ARBA00023277"/>
    </source>
</evidence>
<evidence type="ECO:0000256" key="9">
    <source>
        <dbReference type="PIRSR" id="PIRSR617736-1"/>
    </source>
</evidence>
<dbReference type="FunFam" id="3.20.20.80:FF:000004">
    <property type="entry name" value="Beta-glucosidase 6-phospho-beta-glucosidase"/>
    <property type="match status" value="1"/>
</dbReference>
<evidence type="ECO:0000256" key="8">
    <source>
        <dbReference type="ARBA" id="ARBA00023326"/>
    </source>
</evidence>
<dbReference type="PROSITE" id="PS00572">
    <property type="entry name" value="GLYCOSYL_HYDROL_F1_1"/>
    <property type="match status" value="1"/>
</dbReference>
<dbReference type="GO" id="GO:0005829">
    <property type="term" value="C:cytosol"/>
    <property type="evidence" value="ECO:0007669"/>
    <property type="project" value="TreeGrafter"/>
</dbReference>
<evidence type="ECO:0000313" key="13">
    <source>
        <dbReference type="EMBL" id="TYR31801.1"/>
    </source>
</evidence>
<comment type="similarity">
    <text evidence="2 12">Belongs to the glycosyl hydrolase 1 family.</text>
</comment>
<reference evidence="13 14" key="1">
    <citation type="submission" date="2019-08" db="EMBL/GenBank/DDBJ databases">
        <title>Phlebobacter frassis gen. nov. sp. nov., a new member of family Sphingobacteriaceae isolated from sand fly rearing media.</title>
        <authorList>
            <person name="Kakumanu M.L."/>
            <person name="Marayati B.F."/>
            <person name="Wada-Katsumata A."/>
            <person name="Wasserberg G."/>
            <person name="Schal C."/>
            <person name="Apperson C.S."/>
            <person name="Ponnusamy L."/>
        </authorList>
    </citation>
    <scope>NUCLEOTIDE SEQUENCE [LARGE SCALE GENOMIC DNA]</scope>
    <source>
        <strain evidence="13 14">SSI9</strain>
    </source>
</reference>
<evidence type="ECO:0000256" key="1">
    <source>
        <dbReference type="ARBA" id="ARBA00000448"/>
    </source>
</evidence>
<evidence type="ECO:0000256" key="10">
    <source>
        <dbReference type="PIRSR" id="PIRSR617736-2"/>
    </source>
</evidence>
<sequence length="448" mass="51494">MALLNKEAFDDDFIWGVSTAAYQIEGAHNKDGKGPSIWDVFVQKKKRILQGQHGNIACDFYHRYPEDLELMQSLNIYNHRFSIAWSRIFPEGNGQINQQGVDFYNKLIDRSLELGIKSWITLYHWDMPYALDRKGGWTNRDVKEWFGEYVATCVKHFGDRVKDWIVLNEPTVFCAAGYFFGIHAPGKKGLDTFLAAAHHTALAQAHGARIIKSLQTDSNVGTTFSCSHVQPFSSKEKDIRAAKKADLLLNRLFIEPLLGLGYPTDGIKVLNGIEKYMQQNDEQDLRFNMDFIGLQNYTREIIKHSYFVPYLRAEIVSAKKRAVETTSMNWEVYPESVYHILKKFSTYPNIPPLIITENGAAFPDDMVNGQINDLKRKQYLQDAIQQVLRAKQEGVNVKGYFVWTFLDNFEWAEGYIPRFGLVYVDFPTQQRIVKASGHWYAGFLKPAL</sequence>
<keyword evidence="6" id="KW-0119">Carbohydrate metabolism</keyword>
<dbReference type="SUPFAM" id="SSF51445">
    <property type="entry name" value="(Trans)glycosidases"/>
    <property type="match status" value="1"/>
</dbReference>
<keyword evidence="7 12" id="KW-0326">Glycosidase</keyword>
<dbReference type="PROSITE" id="PS00653">
    <property type="entry name" value="GLYCOSYL_HYDROL_F1_2"/>
    <property type="match status" value="1"/>
</dbReference>
<dbReference type="GO" id="GO:0008422">
    <property type="term" value="F:beta-glucosidase activity"/>
    <property type="evidence" value="ECO:0007669"/>
    <property type="project" value="UniProtKB-EC"/>
</dbReference>
<gene>
    <name evidence="13" type="ORF">FXV77_20425</name>
</gene>
<evidence type="ECO:0000313" key="14">
    <source>
        <dbReference type="Proteomes" id="UP000322362"/>
    </source>
</evidence>
<accession>A0A5D4GSH9</accession>
<keyword evidence="4 12" id="KW-0378">Hydrolase</keyword>
<feature type="binding site" evidence="10">
    <location>
        <position position="23"/>
    </location>
    <ligand>
        <name>substrate</name>
    </ligand>
</feature>
<feature type="binding site" evidence="10">
    <location>
        <position position="403"/>
    </location>
    <ligand>
        <name>substrate</name>
    </ligand>
</feature>
<dbReference type="RefSeq" id="WP_148921097.1">
    <property type="nucleotide sequence ID" value="NZ_VTAV01000022.1"/>
</dbReference>
<feature type="binding site" evidence="10">
    <location>
        <begin position="410"/>
        <end position="411"/>
    </location>
    <ligand>
        <name>substrate</name>
    </ligand>
</feature>
<dbReference type="AlphaFoldDB" id="A0A5D4GSH9"/>
<proteinExistence type="inferred from homology"/>
<keyword evidence="5" id="KW-0136">Cellulose degradation</keyword>
<dbReference type="InterPro" id="IPR018120">
    <property type="entry name" value="Glyco_hydro_1_AS"/>
</dbReference>
<dbReference type="InterPro" id="IPR001360">
    <property type="entry name" value="Glyco_hydro_1"/>
</dbReference>
<evidence type="ECO:0000256" key="3">
    <source>
        <dbReference type="ARBA" id="ARBA00012744"/>
    </source>
</evidence>
<dbReference type="EMBL" id="VTAV01000022">
    <property type="protein sequence ID" value="TYR31801.1"/>
    <property type="molecule type" value="Genomic_DNA"/>
</dbReference>
<dbReference type="PANTHER" id="PTHR10353">
    <property type="entry name" value="GLYCOSYL HYDROLASE"/>
    <property type="match status" value="1"/>
</dbReference>
<dbReference type="EC" id="3.2.1.21" evidence="3 12"/>
<evidence type="ECO:0000256" key="5">
    <source>
        <dbReference type="ARBA" id="ARBA00023001"/>
    </source>
</evidence>
<dbReference type="Gene3D" id="3.20.20.80">
    <property type="entry name" value="Glycosidases"/>
    <property type="match status" value="1"/>
</dbReference>
<dbReference type="InterPro" id="IPR017736">
    <property type="entry name" value="Glyco_hydro_1_beta-glucosidase"/>
</dbReference>
<dbReference type="InterPro" id="IPR017853">
    <property type="entry name" value="GH"/>
</dbReference>
<feature type="binding site" evidence="10">
    <location>
        <position position="168"/>
    </location>
    <ligand>
        <name>substrate</name>
    </ligand>
</feature>
<feature type="active site" description="Proton donor" evidence="9">
    <location>
        <position position="169"/>
    </location>
</feature>
<dbReference type="Pfam" id="PF00232">
    <property type="entry name" value="Glyco_hydro_1"/>
    <property type="match status" value="1"/>
</dbReference>
<protein>
    <recommendedName>
        <fullName evidence="3 12">Beta-glucosidase</fullName>
        <ecNumber evidence="3 12">3.2.1.21</ecNumber>
    </recommendedName>
</protein>
<comment type="caution">
    <text evidence="13">The sequence shown here is derived from an EMBL/GenBank/DDBJ whole genome shotgun (WGS) entry which is preliminary data.</text>
</comment>
<name>A0A5D4GSH9_9SPHI</name>
<feature type="active site" description="Nucleophile" evidence="9 11">
    <location>
        <position position="357"/>
    </location>
</feature>
<evidence type="ECO:0000256" key="11">
    <source>
        <dbReference type="PROSITE-ProRule" id="PRU10055"/>
    </source>
</evidence>